<keyword evidence="3" id="KW-0489">Methyltransferase</keyword>
<evidence type="ECO:0000259" key="2">
    <source>
        <dbReference type="Pfam" id="PF08241"/>
    </source>
</evidence>
<dbReference type="InterPro" id="IPR013216">
    <property type="entry name" value="Methyltransf_11"/>
</dbReference>
<evidence type="ECO:0000256" key="1">
    <source>
        <dbReference type="ARBA" id="ARBA00022679"/>
    </source>
</evidence>
<dbReference type="PANTHER" id="PTHR44068:SF11">
    <property type="entry name" value="GERANYL DIPHOSPHATE 2-C-METHYLTRANSFERASE"/>
    <property type="match status" value="1"/>
</dbReference>
<dbReference type="PANTHER" id="PTHR44068">
    <property type="entry name" value="ZGC:194242"/>
    <property type="match status" value="1"/>
</dbReference>
<dbReference type="InterPro" id="IPR050447">
    <property type="entry name" value="Erg6_SMT_methyltransf"/>
</dbReference>
<dbReference type="SUPFAM" id="SSF53335">
    <property type="entry name" value="S-adenosyl-L-methionine-dependent methyltransferases"/>
    <property type="match status" value="1"/>
</dbReference>
<organism evidence="3 4">
    <name type="scientific">Paenibacillus polymyxa</name>
    <name type="common">Bacillus polymyxa</name>
    <dbReference type="NCBI Taxonomy" id="1406"/>
    <lineage>
        <taxon>Bacteria</taxon>
        <taxon>Bacillati</taxon>
        <taxon>Bacillota</taxon>
        <taxon>Bacilli</taxon>
        <taxon>Bacillales</taxon>
        <taxon>Paenibacillaceae</taxon>
        <taxon>Paenibacillus</taxon>
    </lineage>
</organism>
<feature type="domain" description="Methyltransferase type 11" evidence="2">
    <location>
        <begin position="129"/>
        <end position="223"/>
    </location>
</feature>
<dbReference type="Pfam" id="PF08241">
    <property type="entry name" value="Methyltransf_11"/>
    <property type="match status" value="1"/>
</dbReference>
<dbReference type="Gene3D" id="2.20.25.10">
    <property type="match status" value="1"/>
</dbReference>
<dbReference type="RefSeq" id="WP_250261287.1">
    <property type="nucleotide sequence ID" value="NZ_CP097770.1"/>
</dbReference>
<proteinExistence type="predicted"/>
<protein>
    <submittedName>
        <fullName evidence="3">Methyltransferase domain-containing protein</fullName>
    </submittedName>
</protein>
<dbReference type="InterPro" id="IPR029063">
    <property type="entry name" value="SAM-dependent_MTases_sf"/>
</dbReference>
<dbReference type="GO" id="GO:0032259">
    <property type="term" value="P:methylation"/>
    <property type="evidence" value="ECO:0007669"/>
    <property type="project" value="UniProtKB-KW"/>
</dbReference>
<dbReference type="GO" id="GO:0008757">
    <property type="term" value="F:S-adenosylmethionine-dependent methyltransferase activity"/>
    <property type="evidence" value="ECO:0007669"/>
    <property type="project" value="InterPro"/>
</dbReference>
<evidence type="ECO:0000313" key="4">
    <source>
        <dbReference type="Proteomes" id="UP001055784"/>
    </source>
</evidence>
<dbReference type="Gene3D" id="3.40.50.150">
    <property type="entry name" value="Vaccinia Virus protein VP39"/>
    <property type="match status" value="1"/>
</dbReference>
<dbReference type="Proteomes" id="UP001055784">
    <property type="component" value="Chromosome"/>
</dbReference>
<dbReference type="AlphaFoldDB" id="A0AAE9L945"/>
<dbReference type="EMBL" id="CP097770">
    <property type="protein sequence ID" value="URJ51843.1"/>
    <property type="molecule type" value="Genomic_DNA"/>
</dbReference>
<name>A0AAE9L945_PAEPO</name>
<gene>
    <name evidence="3" type="ORF">MF626_001292</name>
</gene>
<reference evidence="3" key="1">
    <citation type="submission" date="2022-11" db="EMBL/GenBank/DDBJ databases">
        <authorList>
            <person name="Vasilchenko N.G."/>
            <person name="Prazdnova E.V."/>
            <person name="Gorovtsov A.V."/>
            <person name="Chistyakov V.A."/>
            <person name="Pak M.L."/>
        </authorList>
    </citation>
    <scope>NUCLEOTIDE SEQUENCE</scope>
    <source>
        <strain evidence="3">R 4.5</strain>
    </source>
</reference>
<accession>A0AAE9L945</accession>
<sequence length="332" mass="36737">MKTTWPLSGITLVCTECKSDLYEADNCLICETCGLEYAWEEGLASMLIDRPVAEKLAEGAAQKEAIIGMFDSINRSLEEKRLSRFSTFINWGYASDNELPGGRQGINHSSIQLLREIIGGLDVSGKDILEIGCGRGGNVSELCKNYGTGSVVGIDLTPSNIQFCQRNNRYEQAYYCIGDAEQLPVKTESCDIVLNIESSHLYPHIELFFTETYRVLKPGGTFLYADIMSASDVPRYEEQWQRLGFHTSLIRDITGNVLQSGDDALDTRLHALEGSLEGEDRVWEWLEAPGTQNHTDMVAGRRVFKIVHLVKMPPAPKESLAMVEGGAAVSNA</sequence>
<dbReference type="CDD" id="cd02440">
    <property type="entry name" value="AdoMet_MTases"/>
    <property type="match status" value="1"/>
</dbReference>
<evidence type="ECO:0000313" key="3">
    <source>
        <dbReference type="EMBL" id="URJ51843.1"/>
    </source>
</evidence>
<keyword evidence="1" id="KW-0808">Transferase</keyword>